<dbReference type="PANTHER" id="PTHR11715:SF3">
    <property type="entry name" value="GLYCINE CLEAVAGE SYSTEM H PROTEIN-RELATED"/>
    <property type="match status" value="1"/>
</dbReference>
<evidence type="ECO:0000256" key="2">
    <source>
        <dbReference type="ARBA" id="ARBA00022823"/>
    </source>
</evidence>
<dbReference type="GO" id="GO:0009249">
    <property type="term" value="P:protein lipoylation"/>
    <property type="evidence" value="ECO:0007669"/>
    <property type="project" value="TreeGrafter"/>
</dbReference>
<dbReference type="Proteomes" id="UP000199469">
    <property type="component" value="Unassembled WGS sequence"/>
</dbReference>
<dbReference type="InterPro" id="IPR003016">
    <property type="entry name" value="2-oxoA_DH_lipoyl-BS"/>
</dbReference>
<accession>A0A1I0Q7Q6</accession>
<comment type="function">
    <text evidence="3">The glycine cleavage system catalyzes the degradation of glycine. The H protein shuttles the methylamine group of glycine from the P protein to the T protein.</text>
</comment>
<organism evidence="6 7">
    <name type="scientific">Chryseobacterium wanjuense</name>
    <dbReference type="NCBI Taxonomy" id="356305"/>
    <lineage>
        <taxon>Bacteria</taxon>
        <taxon>Pseudomonadati</taxon>
        <taxon>Bacteroidota</taxon>
        <taxon>Flavobacteriia</taxon>
        <taxon>Flavobacteriales</taxon>
        <taxon>Weeksellaceae</taxon>
        <taxon>Chryseobacterium group</taxon>
        <taxon>Chryseobacterium</taxon>
    </lineage>
</organism>
<dbReference type="GO" id="GO:0005829">
    <property type="term" value="C:cytosol"/>
    <property type="evidence" value="ECO:0007669"/>
    <property type="project" value="TreeGrafter"/>
</dbReference>
<dbReference type="InterPro" id="IPR000089">
    <property type="entry name" value="Biotin_lipoyl"/>
</dbReference>
<dbReference type="InterPro" id="IPR011053">
    <property type="entry name" value="Single_hybrid_motif"/>
</dbReference>
<dbReference type="InterPro" id="IPR002930">
    <property type="entry name" value="GCV_H"/>
</dbReference>
<name>A0A1I0Q7Q6_9FLAO</name>
<dbReference type="GO" id="GO:0019464">
    <property type="term" value="P:glycine decarboxylation via glycine cleavage system"/>
    <property type="evidence" value="ECO:0007669"/>
    <property type="project" value="UniProtKB-UniRule"/>
</dbReference>
<comment type="cofactor">
    <cofactor evidence="3">
        <name>(R)-lipoate</name>
        <dbReference type="ChEBI" id="CHEBI:83088"/>
    </cofactor>
    <text evidence="3">Binds 1 lipoyl cofactor covalently.</text>
</comment>
<feature type="domain" description="Lipoyl-binding" evidence="5">
    <location>
        <begin position="22"/>
        <end position="104"/>
    </location>
</feature>
<dbReference type="PROSITE" id="PS00189">
    <property type="entry name" value="LIPOYL"/>
    <property type="match status" value="1"/>
</dbReference>
<evidence type="ECO:0000256" key="3">
    <source>
        <dbReference type="HAMAP-Rule" id="MF_00272"/>
    </source>
</evidence>
<evidence type="ECO:0000313" key="6">
    <source>
        <dbReference type="EMBL" id="SEW23029.1"/>
    </source>
</evidence>
<dbReference type="InterPro" id="IPR017453">
    <property type="entry name" value="GCV_H_sub"/>
</dbReference>
<dbReference type="Gene3D" id="2.40.50.100">
    <property type="match status" value="1"/>
</dbReference>
<feature type="modified residue" description="N6-lipoyllysine" evidence="3 4">
    <location>
        <position position="63"/>
    </location>
</feature>
<sequence length="126" mass="14057">MKIPENLLYTADHEWVRMENDIAYIGITDFAQRELGDIVYVEIETLGENLKQHEVFGTVEAVKTVSDLFLPIGGEILEINTKLEANPELVNSDPYGDGWMVKVKVDNLLEAESLLASDSYASIIGL</sequence>
<gene>
    <name evidence="3" type="primary">gcvH</name>
    <name evidence="6" type="ORF">SAMN05421841_1725</name>
</gene>
<comment type="subunit">
    <text evidence="3">The glycine cleavage system is composed of four proteins: P, T, L and H.</text>
</comment>
<evidence type="ECO:0000256" key="4">
    <source>
        <dbReference type="PIRSR" id="PIRSR617453-50"/>
    </source>
</evidence>
<dbReference type="AlphaFoldDB" id="A0A1I0Q7Q6"/>
<dbReference type="InterPro" id="IPR033753">
    <property type="entry name" value="GCV_H/Fam206"/>
</dbReference>
<reference evidence="7" key="1">
    <citation type="submission" date="2016-10" db="EMBL/GenBank/DDBJ databases">
        <authorList>
            <person name="Varghese N."/>
            <person name="Submissions S."/>
        </authorList>
    </citation>
    <scope>NUCLEOTIDE SEQUENCE [LARGE SCALE GENOMIC DNA]</scope>
    <source>
        <strain evidence="7">DSM 17724</strain>
    </source>
</reference>
<dbReference type="NCBIfam" id="NF002270">
    <property type="entry name" value="PRK01202.1"/>
    <property type="match status" value="1"/>
</dbReference>
<dbReference type="HAMAP" id="MF_00272">
    <property type="entry name" value="GcvH"/>
    <property type="match status" value="1"/>
</dbReference>
<proteinExistence type="inferred from homology"/>
<evidence type="ECO:0000313" key="7">
    <source>
        <dbReference type="Proteomes" id="UP000199469"/>
    </source>
</evidence>
<dbReference type="OrthoDB" id="9796712at2"/>
<dbReference type="EMBL" id="FOIU01000001">
    <property type="protein sequence ID" value="SEW23029.1"/>
    <property type="molecule type" value="Genomic_DNA"/>
</dbReference>
<evidence type="ECO:0000259" key="5">
    <source>
        <dbReference type="PROSITE" id="PS50968"/>
    </source>
</evidence>
<protein>
    <recommendedName>
        <fullName evidence="3">Glycine cleavage system H protein</fullName>
    </recommendedName>
</protein>
<dbReference type="NCBIfam" id="TIGR00527">
    <property type="entry name" value="gcvH"/>
    <property type="match status" value="1"/>
</dbReference>
<keyword evidence="2 3" id="KW-0450">Lipoyl</keyword>
<dbReference type="Pfam" id="PF01597">
    <property type="entry name" value="GCV_H"/>
    <property type="match status" value="1"/>
</dbReference>
<dbReference type="PROSITE" id="PS50968">
    <property type="entry name" value="BIOTINYL_LIPOYL"/>
    <property type="match status" value="1"/>
</dbReference>
<keyword evidence="7" id="KW-1185">Reference proteome</keyword>
<comment type="similarity">
    <text evidence="1 3">Belongs to the GcvH family.</text>
</comment>
<dbReference type="RefSeq" id="WP_089791572.1">
    <property type="nucleotide sequence ID" value="NZ_FOIU01000001.1"/>
</dbReference>
<dbReference type="CDD" id="cd06848">
    <property type="entry name" value="GCS_H"/>
    <property type="match status" value="1"/>
</dbReference>
<dbReference type="GO" id="GO:0005960">
    <property type="term" value="C:glycine cleavage complex"/>
    <property type="evidence" value="ECO:0007669"/>
    <property type="project" value="InterPro"/>
</dbReference>
<dbReference type="STRING" id="356305.SAMN05421841_1725"/>
<dbReference type="PANTHER" id="PTHR11715">
    <property type="entry name" value="GLYCINE CLEAVAGE SYSTEM H PROTEIN"/>
    <property type="match status" value="1"/>
</dbReference>
<dbReference type="SUPFAM" id="SSF51230">
    <property type="entry name" value="Single hybrid motif"/>
    <property type="match status" value="1"/>
</dbReference>
<evidence type="ECO:0000256" key="1">
    <source>
        <dbReference type="ARBA" id="ARBA00009249"/>
    </source>
</evidence>